<protein>
    <recommendedName>
        <fullName evidence="3">Xaa-Pro dipeptidase</fullName>
    </recommendedName>
</protein>
<sequence>MTGPLLPPAFADLEPYAATWCLATETERYARRQASTMPQLQEFYDACFPRLEEAIAHCDAFPLDDLPDDALRLLHLVYSLVMAAMSVEIFQQVKATDAADAELERIEEPVP</sequence>
<name>A0ABN1RCN7_9ACTN</name>
<dbReference type="EMBL" id="BAAAHH010000015">
    <property type="protein sequence ID" value="GAA0954986.1"/>
    <property type="molecule type" value="Genomic_DNA"/>
</dbReference>
<organism evidence="1 2">
    <name type="scientific">Actinocorallia libanotica</name>
    <dbReference type="NCBI Taxonomy" id="46162"/>
    <lineage>
        <taxon>Bacteria</taxon>
        <taxon>Bacillati</taxon>
        <taxon>Actinomycetota</taxon>
        <taxon>Actinomycetes</taxon>
        <taxon>Streptosporangiales</taxon>
        <taxon>Thermomonosporaceae</taxon>
        <taxon>Actinocorallia</taxon>
    </lineage>
</organism>
<evidence type="ECO:0008006" key="3">
    <source>
        <dbReference type="Google" id="ProtNLM"/>
    </source>
</evidence>
<gene>
    <name evidence="1" type="ORF">GCM10009550_39090</name>
</gene>
<proteinExistence type="predicted"/>
<dbReference type="Proteomes" id="UP001500665">
    <property type="component" value="Unassembled WGS sequence"/>
</dbReference>
<keyword evidence="2" id="KW-1185">Reference proteome</keyword>
<evidence type="ECO:0000313" key="1">
    <source>
        <dbReference type="EMBL" id="GAA0954986.1"/>
    </source>
</evidence>
<evidence type="ECO:0000313" key="2">
    <source>
        <dbReference type="Proteomes" id="UP001500665"/>
    </source>
</evidence>
<accession>A0ABN1RCN7</accession>
<comment type="caution">
    <text evidence="1">The sequence shown here is derived from an EMBL/GenBank/DDBJ whole genome shotgun (WGS) entry which is preliminary data.</text>
</comment>
<reference evidence="1 2" key="1">
    <citation type="journal article" date="2019" name="Int. J. Syst. Evol. Microbiol.">
        <title>The Global Catalogue of Microorganisms (GCM) 10K type strain sequencing project: providing services to taxonomists for standard genome sequencing and annotation.</title>
        <authorList>
            <consortium name="The Broad Institute Genomics Platform"/>
            <consortium name="The Broad Institute Genome Sequencing Center for Infectious Disease"/>
            <person name="Wu L."/>
            <person name="Ma J."/>
        </authorList>
    </citation>
    <scope>NUCLEOTIDE SEQUENCE [LARGE SCALE GENOMIC DNA]</scope>
    <source>
        <strain evidence="1 2">JCM 10696</strain>
    </source>
</reference>
<dbReference type="RefSeq" id="WP_344242292.1">
    <property type="nucleotide sequence ID" value="NZ_BAAAHH010000015.1"/>
</dbReference>